<evidence type="ECO:0000259" key="1">
    <source>
        <dbReference type="Pfam" id="PF10703"/>
    </source>
</evidence>
<name>A0ABV7E752_9SPHN</name>
<dbReference type="Pfam" id="PF10703">
    <property type="entry name" value="MoaF"/>
    <property type="match status" value="1"/>
</dbReference>
<feature type="domain" description="MoaF C-terminal" evidence="2">
    <location>
        <begin position="446"/>
        <end position="554"/>
    </location>
</feature>
<dbReference type="Gene3D" id="2.40.128.20">
    <property type="match status" value="1"/>
</dbReference>
<reference evidence="4" key="1">
    <citation type="journal article" date="2019" name="Int. J. Syst. Evol. Microbiol.">
        <title>The Global Catalogue of Microorganisms (GCM) 10K type strain sequencing project: providing services to taxonomists for standard genome sequencing and annotation.</title>
        <authorList>
            <consortium name="The Broad Institute Genomics Platform"/>
            <consortium name="The Broad Institute Genome Sequencing Center for Infectious Disease"/>
            <person name="Wu L."/>
            <person name="Ma J."/>
        </authorList>
    </citation>
    <scope>NUCLEOTIDE SEQUENCE [LARGE SCALE GENOMIC DNA]</scope>
    <source>
        <strain evidence="4">KCTC 52607</strain>
    </source>
</reference>
<dbReference type="Proteomes" id="UP001595456">
    <property type="component" value="Unassembled WGS sequence"/>
</dbReference>
<dbReference type="EMBL" id="JBHRST010000010">
    <property type="protein sequence ID" value="MFC3097806.1"/>
    <property type="molecule type" value="Genomic_DNA"/>
</dbReference>
<proteinExistence type="predicted"/>
<gene>
    <name evidence="3" type="ORF">ACFODU_08325</name>
</gene>
<feature type="domain" description="Molybdenum cofactor biosynthesis protein F N-terminal" evidence="1">
    <location>
        <begin position="319"/>
        <end position="413"/>
    </location>
</feature>
<keyword evidence="4" id="KW-1185">Reference proteome</keyword>
<sequence>MARKAYPDIPLFRYAYTALSEADVAQKLAPAAMAGPQSIGALEELPPQRLSFVASDGTRLDWQFSEGRQVALQGERGSGYGALTVDHITLIAHLVPGTRRGYALAWDRHDNRATVFELWFGAPGPAPQPREVNRAIWHGHIEGGTPPTGELHAPTGRVQGRAIMWAEDTGNRTVDYYASSAFSHWVELDRSDEGRGYSGPSDYIKLTEDLYLYTRTEAEFSGLWHMLVMDANRLQCAGLRLGFDGLDNLEYYMFRGTGEWLGQIANFMKFEDVSGDPLAMPDGPKGARRVYRPLETMDKMTPAEVNEAVAASTHIFDRASAMAGHGLPPTAALAGKAFAVHYDGGPVIAYRFTAHDELQWREGGGEWTTARYNAWENMPGVFIFGHLLAGKPDHDGHVVVADLDSGKATCFRGYLNTPYFANEAGAQTMFGKLVGDGIPDPGSARHERTTDLLGSAFTWSYSPGLTSMHVYSSPNTVSWVIFTPSGHGGAQWSGSGDYVKIRDQLYFVRWQEEACNGTLGTILINMRTMHDSGIGYHCGKNGLSMSPVGAYARLAGRWDVAKYLGTKRGGYAV</sequence>
<dbReference type="Pfam" id="PF17409">
    <property type="entry name" value="MoaF_C"/>
    <property type="match status" value="1"/>
</dbReference>
<evidence type="ECO:0000259" key="2">
    <source>
        <dbReference type="Pfam" id="PF17409"/>
    </source>
</evidence>
<dbReference type="InterPro" id="IPR024724">
    <property type="entry name" value="MoaF_N"/>
</dbReference>
<dbReference type="InterPro" id="IPR012674">
    <property type="entry name" value="Calycin"/>
</dbReference>
<evidence type="ECO:0000313" key="3">
    <source>
        <dbReference type="EMBL" id="MFC3097806.1"/>
    </source>
</evidence>
<dbReference type="RefSeq" id="WP_336926833.1">
    <property type="nucleotide sequence ID" value="NZ_JBANRO010000009.1"/>
</dbReference>
<comment type="caution">
    <text evidence="3">The sequence shown here is derived from an EMBL/GenBank/DDBJ whole genome shotgun (WGS) entry which is preliminary data.</text>
</comment>
<dbReference type="InterPro" id="IPR035348">
    <property type="entry name" value="MoaF_C"/>
</dbReference>
<accession>A0ABV7E752</accession>
<evidence type="ECO:0000313" key="4">
    <source>
        <dbReference type="Proteomes" id="UP001595456"/>
    </source>
</evidence>
<organism evidence="3 4">
    <name type="scientific">Alteraurantiacibacter palmitatis</name>
    <dbReference type="NCBI Taxonomy" id="2054628"/>
    <lineage>
        <taxon>Bacteria</taxon>
        <taxon>Pseudomonadati</taxon>
        <taxon>Pseudomonadota</taxon>
        <taxon>Alphaproteobacteria</taxon>
        <taxon>Sphingomonadales</taxon>
        <taxon>Erythrobacteraceae</taxon>
        <taxon>Alteraurantiacibacter</taxon>
    </lineage>
</organism>
<protein>
    <submittedName>
        <fullName evidence="3">MoaF N-terminal domain-containing protein</fullName>
    </submittedName>
</protein>